<sequence length="285" mass="32594">MSDNQDAKPHRAKLQRRGSFQLQTTSNMAQMTKSKDSPSETEAMVTVKVSMGEDSQSFIIHKNFTCYYSPYFGVAFNSGFIESETHTCHMEDVSPGAFALFVEWIYTQQIPCDERLHYRKATENLVGLWLLADRCLVPKLQNQALVLDRERRRLNYRLASSAAQVYEETSVDSPFRRFPLTGPRKSQAMVTINVSLGIQKETFVVHKNFICFYSPFFDAAFNGAFKEGETQVLDLDDASPAAFSLFVNWLYTQRIEFPGGEEVHLRTLIELWILGSRCLVPKIQK</sequence>
<protein>
    <recommendedName>
        <fullName evidence="2">BTB domain-containing protein</fullName>
    </recommendedName>
</protein>
<dbReference type="Pfam" id="PF00651">
    <property type="entry name" value="BTB"/>
    <property type="match status" value="2"/>
</dbReference>
<feature type="region of interest" description="Disordered" evidence="1">
    <location>
        <begin position="1"/>
        <end position="40"/>
    </location>
</feature>
<name>A0A9N9PR67_9HELO</name>
<dbReference type="InterPro" id="IPR011333">
    <property type="entry name" value="SKP1/BTB/POZ_sf"/>
</dbReference>
<evidence type="ECO:0000313" key="3">
    <source>
        <dbReference type="EMBL" id="CAG8972088.1"/>
    </source>
</evidence>
<feature type="compositionally biased region" description="Polar residues" evidence="1">
    <location>
        <begin position="18"/>
        <end position="32"/>
    </location>
</feature>
<dbReference type="Proteomes" id="UP000701801">
    <property type="component" value="Unassembled WGS sequence"/>
</dbReference>
<dbReference type="PANTHER" id="PTHR47843:SF2">
    <property type="entry name" value="BTB DOMAIN-CONTAINING PROTEIN"/>
    <property type="match status" value="1"/>
</dbReference>
<evidence type="ECO:0000313" key="4">
    <source>
        <dbReference type="Proteomes" id="UP000701801"/>
    </source>
</evidence>
<keyword evidence="4" id="KW-1185">Reference proteome</keyword>
<proteinExistence type="predicted"/>
<dbReference type="EMBL" id="CAJVRM010000033">
    <property type="protein sequence ID" value="CAG8972088.1"/>
    <property type="molecule type" value="Genomic_DNA"/>
</dbReference>
<gene>
    <name evidence="3" type="ORF">HYALB_00004954</name>
</gene>
<dbReference type="PANTHER" id="PTHR47843">
    <property type="entry name" value="BTB DOMAIN-CONTAINING PROTEIN-RELATED"/>
    <property type="match status" value="1"/>
</dbReference>
<evidence type="ECO:0000259" key="2">
    <source>
        <dbReference type="PROSITE" id="PS50097"/>
    </source>
</evidence>
<dbReference type="PROSITE" id="PS50097">
    <property type="entry name" value="BTB"/>
    <property type="match status" value="2"/>
</dbReference>
<dbReference type="InterPro" id="IPR000210">
    <property type="entry name" value="BTB/POZ_dom"/>
</dbReference>
<dbReference type="OrthoDB" id="3556558at2759"/>
<feature type="domain" description="BTB" evidence="2">
    <location>
        <begin position="41"/>
        <end position="114"/>
    </location>
</feature>
<dbReference type="SUPFAM" id="SSF54695">
    <property type="entry name" value="POZ domain"/>
    <property type="match status" value="2"/>
</dbReference>
<dbReference type="AlphaFoldDB" id="A0A9N9PR67"/>
<dbReference type="CDD" id="cd18186">
    <property type="entry name" value="BTB_POZ_ZBTB_KLHL-like"/>
    <property type="match status" value="2"/>
</dbReference>
<evidence type="ECO:0000256" key="1">
    <source>
        <dbReference type="SAM" id="MobiDB-lite"/>
    </source>
</evidence>
<comment type="caution">
    <text evidence="3">The sequence shown here is derived from an EMBL/GenBank/DDBJ whole genome shotgun (WGS) entry which is preliminary data.</text>
</comment>
<accession>A0A9N9PR67</accession>
<dbReference type="Gene3D" id="3.30.710.10">
    <property type="entry name" value="Potassium Channel Kv1.1, Chain A"/>
    <property type="match status" value="2"/>
</dbReference>
<feature type="domain" description="BTB" evidence="2">
    <location>
        <begin position="192"/>
        <end position="259"/>
    </location>
</feature>
<reference evidence="3" key="1">
    <citation type="submission" date="2021-07" db="EMBL/GenBank/DDBJ databases">
        <authorList>
            <person name="Durling M."/>
        </authorList>
    </citation>
    <scope>NUCLEOTIDE SEQUENCE</scope>
</reference>
<dbReference type="SMART" id="SM00225">
    <property type="entry name" value="BTB"/>
    <property type="match status" value="2"/>
</dbReference>
<organism evidence="3 4">
    <name type="scientific">Hymenoscyphus albidus</name>
    <dbReference type="NCBI Taxonomy" id="595503"/>
    <lineage>
        <taxon>Eukaryota</taxon>
        <taxon>Fungi</taxon>
        <taxon>Dikarya</taxon>
        <taxon>Ascomycota</taxon>
        <taxon>Pezizomycotina</taxon>
        <taxon>Leotiomycetes</taxon>
        <taxon>Helotiales</taxon>
        <taxon>Helotiaceae</taxon>
        <taxon>Hymenoscyphus</taxon>
    </lineage>
</organism>